<evidence type="ECO:0000259" key="8">
    <source>
        <dbReference type="Pfam" id="PF17921"/>
    </source>
</evidence>
<dbReference type="GO" id="GO:0004519">
    <property type="term" value="F:endonuclease activity"/>
    <property type="evidence" value="ECO:0007669"/>
    <property type="project" value="UniProtKB-KW"/>
</dbReference>
<sequence length="485" mass="55897">MHAGDWEASLHFKAFRLIKPLREAMEGPSHPERQVGGVTKGRMQHLMDAKQFQFWYFQGRKVHLAQCEECLEEELHPFYDDYDEDNGKVDVHPVLGESLKVNGAFSELVFFDVIFYSRPWLFDHDMENLTKPSTYSFYRGNKKYTLHPLKEEAKTEAGCSSLGSKFYAVVRTVHHCLHYLAYKEFILYSNHQAIKYLNSKKKLNDHRARLSAFLDEFNFSFNYKTGESNVVADALSRHSLVLTVMSNQIISFEELKNQYQGDPYFSQLDWTICSRKTATQVARRLFIQRQSIMHSRGVFTRAIIRQLHGSGLEHFGRDKTIAMVPDCYYWPKMLKDVDRLVKKCSACQLGKGNSQNKGLVHSFTWTRGSMDSFEQRRQIDGVLLEALWRIYGNKLRYSSTCHPQANGQPEATNRSLVKKTAKKTPLEAAYGLNPHELDLVPLPLEAHITDGGEAFVEHIRQLHEEVKDAMKGNNEAYATAASRHQ</sequence>
<feature type="domain" description="Integrase zinc-binding" evidence="8">
    <location>
        <begin position="300"/>
        <end position="351"/>
    </location>
</feature>
<evidence type="ECO:0000256" key="3">
    <source>
        <dbReference type="ARBA" id="ARBA00022722"/>
    </source>
</evidence>
<dbReference type="eggNOG" id="KOG0017">
    <property type="taxonomic scope" value="Eukaryota"/>
</dbReference>
<dbReference type="HOGENOM" id="CLU_563119_0_0_1"/>
<proteinExistence type="predicted"/>
<feature type="domain" description="Reverse transcriptase RNase H-like" evidence="7">
    <location>
        <begin position="155"/>
        <end position="217"/>
    </location>
</feature>
<accession>A0A061EDR6</accession>
<dbReference type="EMBL" id="CM001882">
    <property type="protein sequence ID" value="EOY03120.1"/>
    <property type="molecule type" value="Genomic_DNA"/>
</dbReference>
<gene>
    <name evidence="9" type="ORF">TCM_017603</name>
</gene>
<evidence type="ECO:0000256" key="6">
    <source>
        <dbReference type="ARBA" id="ARBA00022918"/>
    </source>
</evidence>
<dbReference type="InterPro" id="IPR043502">
    <property type="entry name" value="DNA/RNA_pol_sf"/>
</dbReference>
<dbReference type="GO" id="GO:0003964">
    <property type="term" value="F:RNA-directed DNA polymerase activity"/>
    <property type="evidence" value="ECO:0007669"/>
    <property type="project" value="UniProtKB-KW"/>
</dbReference>
<dbReference type="GO" id="GO:0016787">
    <property type="term" value="F:hydrolase activity"/>
    <property type="evidence" value="ECO:0007669"/>
    <property type="project" value="UniProtKB-KW"/>
</dbReference>
<keyword evidence="3" id="KW-0540">Nuclease</keyword>
<dbReference type="InParanoid" id="A0A061EDR6"/>
<keyword evidence="10" id="KW-1185">Reference proteome</keyword>
<dbReference type="PANTHER" id="PTHR35046">
    <property type="entry name" value="ZINC KNUCKLE (CCHC-TYPE) FAMILY PROTEIN"/>
    <property type="match status" value="1"/>
</dbReference>
<evidence type="ECO:0000256" key="1">
    <source>
        <dbReference type="ARBA" id="ARBA00022679"/>
    </source>
</evidence>
<dbReference type="Proteomes" id="UP000026915">
    <property type="component" value="Chromosome 4"/>
</dbReference>
<keyword evidence="2" id="KW-0548">Nucleotidyltransferase</keyword>
<reference evidence="9 10" key="1">
    <citation type="journal article" date="2013" name="Genome Biol.">
        <title>The genome sequence of the most widely cultivated cacao type and its use to identify candidate genes regulating pod color.</title>
        <authorList>
            <person name="Motamayor J.C."/>
            <person name="Mockaitis K."/>
            <person name="Schmutz J."/>
            <person name="Haiminen N."/>
            <person name="Iii D.L."/>
            <person name="Cornejo O."/>
            <person name="Findley S.D."/>
            <person name="Zheng P."/>
            <person name="Utro F."/>
            <person name="Royaert S."/>
            <person name="Saski C."/>
            <person name="Jenkins J."/>
            <person name="Podicheti R."/>
            <person name="Zhao M."/>
            <person name="Scheffler B.E."/>
            <person name="Stack J.C."/>
            <person name="Feltus F.A."/>
            <person name="Mustiga G.M."/>
            <person name="Amores F."/>
            <person name="Phillips W."/>
            <person name="Marelli J.P."/>
            <person name="May G.D."/>
            <person name="Shapiro H."/>
            <person name="Ma J."/>
            <person name="Bustamante C.D."/>
            <person name="Schnell R.J."/>
            <person name="Main D."/>
            <person name="Gilbert D."/>
            <person name="Parida L."/>
            <person name="Kuhn D.N."/>
        </authorList>
    </citation>
    <scope>NUCLEOTIDE SEQUENCE [LARGE SCALE GENOMIC DNA]</scope>
    <source>
        <strain evidence="10">cv. Matina 1-6</strain>
    </source>
</reference>
<dbReference type="Pfam" id="PF17921">
    <property type="entry name" value="Integrase_H2C2"/>
    <property type="match status" value="1"/>
</dbReference>
<evidence type="ECO:0000259" key="7">
    <source>
        <dbReference type="Pfam" id="PF17917"/>
    </source>
</evidence>
<evidence type="ECO:0000313" key="9">
    <source>
        <dbReference type="EMBL" id="EOY03120.1"/>
    </source>
</evidence>
<evidence type="ECO:0000256" key="4">
    <source>
        <dbReference type="ARBA" id="ARBA00022759"/>
    </source>
</evidence>
<dbReference type="SUPFAM" id="SSF53098">
    <property type="entry name" value="Ribonuclease H-like"/>
    <property type="match status" value="1"/>
</dbReference>
<keyword evidence="6" id="KW-0695">RNA-directed DNA polymerase</keyword>
<organism evidence="9 10">
    <name type="scientific">Theobroma cacao</name>
    <name type="common">Cacao</name>
    <name type="synonym">Cocoa</name>
    <dbReference type="NCBI Taxonomy" id="3641"/>
    <lineage>
        <taxon>Eukaryota</taxon>
        <taxon>Viridiplantae</taxon>
        <taxon>Streptophyta</taxon>
        <taxon>Embryophyta</taxon>
        <taxon>Tracheophyta</taxon>
        <taxon>Spermatophyta</taxon>
        <taxon>Magnoliopsida</taxon>
        <taxon>eudicotyledons</taxon>
        <taxon>Gunneridae</taxon>
        <taxon>Pentapetalae</taxon>
        <taxon>rosids</taxon>
        <taxon>malvids</taxon>
        <taxon>Malvales</taxon>
        <taxon>Malvaceae</taxon>
        <taxon>Byttnerioideae</taxon>
        <taxon>Theobroma</taxon>
    </lineage>
</organism>
<dbReference type="Gramene" id="EOY03120">
    <property type="protein sequence ID" value="EOY03120"/>
    <property type="gene ID" value="TCM_017603"/>
</dbReference>
<dbReference type="SUPFAM" id="SSF56672">
    <property type="entry name" value="DNA/RNA polymerases"/>
    <property type="match status" value="1"/>
</dbReference>
<evidence type="ECO:0008006" key="11">
    <source>
        <dbReference type="Google" id="ProtNLM"/>
    </source>
</evidence>
<dbReference type="Gene3D" id="1.10.340.70">
    <property type="match status" value="1"/>
</dbReference>
<keyword evidence="4" id="KW-0255">Endonuclease</keyword>
<evidence type="ECO:0000313" key="10">
    <source>
        <dbReference type="Proteomes" id="UP000026915"/>
    </source>
</evidence>
<dbReference type="InterPro" id="IPR041588">
    <property type="entry name" value="Integrase_H2C2"/>
</dbReference>
<dbReference type="AlphaFoldDB" id="A0A061EDR6"/>
<evidence type="ECO:0000256" key="5">
    <source>
        <dbReference type="ARBA" id="ARBA00022801"/>
    </source>
</evidence>
<evidence type="ECO:0000256" key="2">
    <source>
        <dbReference type="ARBA" id="ARBA00022695"/>
    </source>
</evidence>
<protein>
    <recommendedName>
        <fullName evidence="11">Integrase zinc-binding domain-containing protein</fullName>
    </recommendedName>
</protein>
<dbReference type="Pfam" id="PF17917">
    <property type="entry name" value="RT_RNaseH"/>
    <property type="match status" value="1"/>
</dbReference>
<dbReference type="PANTHER" id="PTHR35046:SF26">
    <property type="entry name" value="RNA-DIRECTED DNA POLYMERASE"/>
    <property type="match status" value="1"/>
</dbReference>
<keyword evidence="5" id="KW-0378">Hydrolase</keyword>
<keyword evidence="1" id="KW-0808">Transferase</keyword>
<dbReference type="InterPro" id="IPR041373">
    <property type="entry name" value="RT_RNaseH"/>
</dbReference>
<dbReference type="InterPro" id="IPR012337">
    <property type="entry name" value="RNaseH-like_sf"/>
</dbReference>
<name>A0A061EDR6_THECC</name>